<dbReference type="EMBL" id="MJMJ01000012">
    <property type="protein sequence ID" value="OLQ90557.1"/>
    <property type="molecule type" value="Genomic_DNA"/>
</dbReference>
<reference evidence="2 3" key="1">
    <citation type="submission" date="2016-09" db="EMBL/GenBank/DDBJ databases">
        <title>Genomic Taxonomy of the Vibrionaceae.</title>
        <authorList>
            <person name="Gonzalez-Castillo A."/>
            <person name="Gomez-Gil B."/>
            <person name="Enciso-Ibarra K."/>
        </authorList>
    </citation>
    <scope>NUCLEOTIDE SEQUENCE [LARGE SCALE GENOMIC DNA]</scope>
    <source>
        <strain evidence="2 3">CAIM 703</strain>
    </source>
</reference>
<sequence length="61" mass="7311">MGERIKIKAIAETTLIDGVYQTDNRSGKDRRKNRHTKWRFYERRQGSDPRHPQAKQIDEEV</sequence>
<feature type="region of interest" description="Disordered" evidence="1">
    <location>
        <begin position="22"/>
        <end position="61"/>
    </location>
</feature>
<feature type="compositionally biased region" description="Basic and acidic residues" evidence="1">
    <location>
        <begin position="39"/>
        <end position="61"/>
    </location>
</feature>
<dbReference type="OrthoDB" id="5891878at2"/>
<evidence type="ECO:0000256" key="1">
    <source>
        <dbReference type="SAM" id="MobiDB-lite"/>
    </source>
</evidence>
<proteinExistence type="predicted"/>
<evidence type="ECO:0000313" key="3">
    <source>
        <dbReference type="Proteomes" id="UP000186313"/>
    </source>
</evidence>
<protein>
    <submittedName>
        <fullName evidence="2">Uncharacterized protein</fullName>
    </submittedName>
</protein>
<comment type="caution">
    <text evidence="2">The sequence shown here is derived from an EMBL/GenBank/DDBJ whole genome shotgun (WGS) entry which is preliminary data.</text>
</comment>
<name>A0A1Q9HJS2_9VIBR</name>
<evidence type="ECO:0000313" key="2">
    <source>
        <dbReference type="EMBL" id="OLQ90557.1"/>
    </source>
</evidence>
<accession>A0A1Q9HJS2</accession>
<gene>
    <name evidence="2" type="ORF">BIY22_06070</name>
</gene>
<dbReference type="RefSeq" id="WP_075708288.1">
    <property type="nucleotide sequence ID" value="NZ_MJMJ01000012.1"/>
</dbReference>
<feature type="compositionally biased region" description="Basic residues" evidence="1">
    <location>
        <begin position="28"/>
        <end position="38"/>
    </location>
</feature>
<dbReference type="Proteomes" id="UP000186313">
    <property type="component" value="Unassembled WGS sequence"/>
</dbReference>
<organism evidence="2 3">
    <name type="scientific">Vibrio panuliri</name>
    <dbReference type="NCBI Taxonomy" id="1381081"/>
    <lineage>
        <taxon>Bacteria</taxon>
        <taxon>Pseudomonadati</taxon>
        <taxon>Pseudomonadota</taxon>
        <taxon>Gammaproteobacteria</taxon>
        <taxon>Vibrionales</taxon>
        <taxon>Vibrionaceae</taxon>
        <taxon>Vibrio</taxon>
    </lineage>
</organism>
<dbReference type="AlphaFoldDB" id="A0A1Q9HJS2"/>